<dbReference type="EMBL" id="MBQD01000027">
    <property type="protein sequence ID" value="OCL30909.1"/>
    <property type="molecule type" value="Genomic_DNA"/>
</dbReference>
<name>A0A1C0AGT8_9ACTN</name>
<dbReference type="InterPro" id="IPR005122">
    <property type="entry name" value="Uracil-DNA_glycosylase-like"/>
</dbReference>
<feature type="domain" description="Uracil-DNA glycosylase-like" evidence="4">
    <location>
        <begin position="4"/>
        <end position="164"/>
    </location>
</feature>
<keyword evidence="6" id="KW-1185">Reference proteome</keyword>
<dbReference type="GO" id="GO:0006285">
    <property type="term" value="P:base-excision repair, AP site formation"/>
    <property type="evidence" value="ECO:0007669"/>
    <property type="project" value="InterPro"/>
</dbReference>
<evidence type="ECO:0000256" key="3">
    <source>
        <dbReference type="ARBA" id="ARBA00023204"/>
    </source>
</evidence>
<evidence type="ECO:0000256" key="1">
    <source>
        <dbReference type="ARBA" id="ARBA00022763"/>
    </source>
</evidence>
<dbReference type="GO" id="GO:0008263">
    <property type="term" value="F:pyrimidine-specific mismatch base pair DNA N-glycosylase activity"/>
    <property type="evidence" value="ECO:0007669"/>
    <property type="project" value="TreeGrafter"/>
</dbReference>
<comment type="caution">
    <text evidence="5">The sequence shown here is derived from an EMBL/GenBank/DDBJ whole genome shotgun (WGS) entry which is preliminary data.</text>
</comment>
<keyword evidence="1" id="KW-0227">DNA damage</keyword>
<evidence type="ECO:0000256" key="2">
    <source>
        <dbReference type="ARBA" id="ARBA00022801"/>
    </source>
</evidence>
<evidence type="ECO:0000259" key="4">
    <source>
        <dbReference type="Pfam" id="PF03167"/>
    </source>
</evidence>
<dbReference type="Proteomes" id="UP000093501">
    <property type="component" value="Unassembled WGS sequence"/>
</dbReference>
<sequence>MLPDLLRPDLDVVFCGTAVSSASADLGHYYAGRGNKFWQLLFDAGFTPSLLTPAEDATVLDYGIGITDLVKDRAQSHDRGLDFGYSTAVARELISQAPRWVAFNGLTAGRSAGRELRLSSGKTVRLGEQPWRIGTSRVFVLPSSSGAFAAMRYAEKLEWWTQLRRDVY</sequence>
<dbReference type="PANTHER" id="PTHR12159:SF9">
    <property type="entry name" value="G_T MISMATCH-SPECIFIC THYMINE DNA GLYCOSYLASE"/>
    <property type="match status" value="1"/>
</dbReference>
<protein>
    <recommendedName>
        <fullName evidence="4">Uracil-DNA glycosylase-like domain-containing protein</fullName>
    </recommendedName>
</protein>
<dbReference type="GO" id="GO:0004844">
    <property type="term" value="F:uracil DNA N-glycosylase activity"/>
    <property type="evidence" value="ECO:0007669"/>
    <property type="project" value="TreeGrafter"/>
</dbReference>
<dbReference type="InterPro" id="IPR036895">
    <property type="entry name" value="Uracil-DNA_glycosylase-like_sf"/>
</dbReference>
<accession>A0A1C0AGT8</accession>
<dbReference type="SUPFAM" id="SSF52141">
    <property type="entry name" value="Uracil-DNA glycosylase-like"/>
    <property type="match status" value="1"/>
</dbReference>
<keyword evidence="3" id="KW-0234">DNA repair</keyword>
<dbReference type="PANTHER" id="PTHR12159">
    <property type="entry name" value="G/T AND G/U MISMATCH-SPECIFIC DNA GLYCOSYLASE"/>
    <property type="match status" value="1"/>
</dbReference>
<dbReference type="Pfam" id="PF03167">
    <property type="entry name" value="UDG"/>
    <property type="match status" value="1"/>
</dbReference>
<dbReference type="InterPro" id="IPR015637">
    <property type="entry name" value="MUG/TDG"/>
</dbReference>
<gene>
    <name evidence="5" type="ORF">BCR15_10620</name>
</gene>
<evidence type="ECO:0000313" key="5">
    <source>
        <dbReference type="EMBL" id="OCL30909.1"/>
    </source>
</evidence>
<dbReference type="RefSeq" id="WP_068752834.1">
    <property type="nucleotide sequence ID" value="NZ_MBQD01000027.1"/>
</dbReference>
<evidence type="ECO:0000313" key="6">
    <source>
        <dbReference type="Proteomes" id="UP000093501"/>
    </source>
</evidence>
<organism evidence="5 6">
    <name type="scientific">Tessaracoccus lapidicaptus</name>
    <dbReference type="NCBI Taxonomy" id="1427523"/>
    <lineage>
        <taxon>Bacteria</taxon>
        <taxon>Bacillati</taxon>
        <taxon>Actinomycetota</taxon>
        <taxon>Actinomycetes</taxon>
        <taxon>Propionibacteriales</taxon>
        <taxon>Propionibacteriaceae</taxon>
        <taxon>Tessaracoccus</taxon>
    </lineage>
</organism>
<dbReference type="AlphaFoldDB" id="A0A1C0AGT8"/>
<reference evidence="6" key="1">
    <citation type="submission" date="2016-07" db="EMBL/GenBank/DDBJ databases">
        <authorList>
            <person name="Florea S."/>
            <person name="Webb J.S."/>
            <person name="Jaromczyk J."/>
            <person name="Schardl C.L."/>
        </authorList>
    </citation>
    <scope>NUCLEOTIDE SEQUENCE [LARGE SCALE GENOMIC DNA]</scope>
    <source>
        <strain evidence="6">IPBSL-7</strain>
    </source>
</reference>
<dbReference type="CDD" id="cd10028">
    <property type="entry name" value="UDG-F2_TDG_MUG"/>
    <property type="match status" value="1"/>
</dbReference>
<dbReference type="Gene3D" id="3.40.470.10">
    <property type="entry name" value="Uracil-DNA glycosylase-like domain"/>
    <property type="match status" value="1"/>
</dbReference>
<keyword evidence="2" id="KW-0378">Hydrolase</keyword>
<proteinExistence type="predicted"/>